<evidence type="ECO:0000313" key="2">
    <source>
        <dbReference type="EMBL" id="CAI6339673.1"/>
    </source>
</evidence>
<evidence type="ECO:0000313" key="3">
    <source>
        <dbReference type="Proteomes" id="UP001152607"/>
    </source>
</evidence>
<dbReference type="PANTHER" id="PTHR37781">
    <property type="entry name" value="TFIIH COMPLEX SUBUNIT"/>
    <property type="match status" value="1"/>
</dbReference>
<sequence>MEIDLPTPPASSIAASPLPQPRRRPLTRGSPKESQLISYLDKSLNDIRKKIDNRGVETGYISFSQIARDIEGIVDVVWVSGSPTLQTPYLLTISTLTIDALPLFPPSSTHAFALLDKLDAAFSSLLAGRDIDSGAALPGFDDGRRGLSTTDKVRIKGVVERMRVVVFKVVAEEDDGDADKDVGGSAADGEENGGERGRQDGDGDGTVSFEGFENNDDDGADVDGAAREGEGDHEEEEEDVETLAARVFEKTLAELGDVLGGEPIGIITEE</sequence>
<reference evidence="2" key="1">
    <citation type="submission" date="2023-01" db="EMBL/GenBank/DDBJ databases">
        <authorList>
            <person name="Van Ghelder C."/>
            <person name="Rancurel C."/>
        </authorList>
    </citation>
    <scope>NUCLEOTIDE SEQUENCE</scope>
    <source>
        <strain evidence="2">CNCM I-4278</strain>
    </source>
</reference>
<dbReference type="OrthoDB" id="5420410at2759"/>
<dbReference type="PANTHER" id="PTHR37781:SF1">
    <property type="entry name" value="ADR380WP"/>
    <property type="match status" value="1"/>
</dbReference>
<evidence type="ECO:0000256" key="1">
    <source>
        <dbReference type="SAM" id="MobiDB-lite"/>
    </source>
</evidence>
<dbReference type="InterPro" id="IPR031349">
    <property type="entry name" value="Tfb6"/>
</dbReference>
<feature type="compositionally biased region" description="Acidic residues" evidence="1">
    <location>
        <begin position="231"/>
        <end position="241"/>
    </location>
</feature>
<dbReference type="Pfam" id="PF17110">
    <property type="entry name" value="TFB6"/>
    <property type="match status" value="1"/>
</dbReference>
<comment type="caution">
    <text evidence="2">The sequence shown here is derived from an EMBL/GenBank/DDBJ whole genome shotgun (WGS) entry which is preliminary data.</text>
</comment>
<dbReference type="EMBL" id="CAOQHR010000009">
    <property type="protein sequence ID" value="CAI6339673.1"/>
    <property type="molecule type" value="Genomic_DNA"/>
</dbReference>
<dbReference type="AlphaFoldDB" id="A0A9W4USR9"/>
<proteinExistence type="predicted"/>
<accession>A0A9W4USR9</accession>
<gene>
    <name evidence="2" type="ORF">PDIGIT_LOCUS12836</name>
</gene>
<organism evidence="2 3">
    <name type="scientific">Periconia digitata</name>
    <dbReference type="NCBI Taxonomy" id="1303443"/>
    <lineage>
        <taxon>Eukaryota</taxon>
        <taxon>Fungi</taxon>
        <taxon>Dikarya</taxon>
        <taxon>Ascomycota</taxon>
        <taxon>Pezizomycotina</taxon>
        <taxon>Dothideomycetes</taxon>
        <taxon>Pleosporomycetidae</taxon>
        <taxon>Pleosporales</taxon>
        <taxon>Massarineae</taxon>
        <taxon>Periconiaceae</taxon>
        <taxon>Periconia</taxon>
    </lineage>
</organism>
<feature type="region of interest" description="Disordered" evidence="1">
    <location>
        <begin position="1"/>
        <end position="34"/>
    </location>
</feature>
<feature type="region of interest" description="Disordered" evidence="1">
    <location>
        <begin position="177"/>
        <end position="241"/>
    </location>
</feature>
<name>A0A9W4USR9_9PLEO</name>
<dbReference type="GO" id="GO:0005675">
    <property type="term" value="C:transcription factor TFIIH holo complex"/>
    <property type="evidence" value="ECO:0007669"/>
    <property type="project" value="TreeGrafter"/>
</dbReference>
<dbReference type="Proteomes" id="UP001152607">
    <property type="component" value="Unassembled WGS sequence"/>
</dbReference>
<protein>
    <submittedName>
        <fullName evidence="2">Uncharacterized protein</fullName>
    </submittedName>
</protein>
<keyword evidence="3" id="KW-1185">Reference proteome</keyword>